<dbReference type="InterPro" id="IPR003439">
    <property type="entry name" value="ABC_transporter-like_ATP-bd"/>
</dbReference>
<dbReference type="Proteomes" id="UP000469763">
    <property type="component" value="Unassembled WGS sequence"/>
</dbReference>
<dbReference type="Gene3D" id="3.40.50.300">
    <property type="entry name" value="P-loop containing nucleotide triphosphate hydrolases"/>
    <property type="match status" value="1"/>
</dbReference>
<dbReference type="InterPro" id="IPR003593">
    <property type="entry name" value="AAA+_ATPase"/>
</dbReference>
<dbReference type="InterPro" id="IPR017871">
    <property type="entry name" value="ABC_transporter-like_CS"/>
</dbReference>
<dbReference type="PROSITE" id="PS00211">
    <property type="entry name" value="ABC_TRANSPORTER_1"/>
    <property type="match status" value="1"/>
</dbReference>
<gene>
    <name evidence="4" type="ORF">GFD22_03130</name>
</gene>
<name>A0A7K3TH23_9BIFI</name>
<dbReference type="PROSITE" id="PS50893">
    <property type="entry name" value="ABC_TRANSPORTER_2"/>
    <property type="match status" value="1"/>
</dbReference>
<dbReference type="GO" id="GO:0005524">
    <property type="term" value="F:ATP binding"/>
    <property type="evidence" value="ECO:0007669"/>
    <property type="project" value="UniProtKB-KW"/>
</dbReference>
<dbReference type="InterPro" id="IPR015854">
    <property type="entry name" value="ABC_transpr_LolD-like"/>
</dbReference>
<evidence type="ECO:0000313" key="5">
    <source>
        <dbReference type="Proteomes" id="UP000469763"/>
    </source>
</evidence>
<keyword evidence="5" id="KW-1185">Reference proteome</keyword>
<evidence type="ECO:0000313" key="4">
    <source>
        <dbReference type="EMBL" id="NEG77984.1"/>
    </source>
</evidence>
<dbReference type="PANTHER" id="PTHR24220">
    <property type="entry name" value="IMPORT ATP-BINDING PROTEIN"/>
    <property type="match status" value="1"/>
</dbReference>
<organism evidence="4 5">
    <name type="scientific">Bifidobacterium avesanii</name>
    <dbReference type="NCBI Taxonomy" id="1798157"/>
    <lineage>
        <taxon>Bacteria</taxon>
        <taxon>Bacillati</taxon>
        <taxon>Actinomycetota</taxon>
        <taxon>Actinomycetes</taxon>
        <taxon>Bifidobacteriales</taxon>
        <taxon>Bifidobacteriaceae</taxon>
        <taxon>Bifidobacterium</taxon>
    </lineage>
</organism>
<dbReference type="GO" id="GO:0016887">
    <property type="term" value="F:ATP hydrolysis activity"/>
    <property type="evidence" value="ECO:0007669"/>
    <property type="project" value="InterPro"/>
</dbReference>
<feature type="domain" description="ABC transporter" evidence="3">
    <location>
        <begin position="9"/>
        <end position="212"/>
    </location>
</feature>
<keyword evidence="1" id="KW-0547">Nucleotide-binding</keyword>
<keyword evidence="2 4" id="KW-0067">ATP-binding</keyword>
<dbReference type="SMART" id="SM00382">
    <property type="entry name" value="AAA"/>
    <property type="match status" value="1"/>
</dbReference>
<dbReference type="SUPFAM" id="SSF52540">
    <property type="entry name" value="P-loop containing nucleoside triphosphate hydrolases"/>
    <property type="match status" value="1"/>
</dbReference>
<evidence type="ECO:0000256" key="1">
    <source>
        <dbReference type="ARBA" id="ARBA00022741"/>
    </source>
</evidence>
<accession>A0A7K3TH23</accession>
<evidence type="ECO:0000259" key="3">
    <source>
        <dbReference type="PROSITE" id="PS50893"/>
    </source>
</evidence>
<dbReference type="AlphaFoldDB" id="A0A7K3TH23"/>
<dbReference type="GO" id="GO:0005886">
    <property type="term" value="C:plasma membrane"/>
    <property type="evidence" value="ECO:0007669"/>
    <property type="project" value="TreeGrafter"/>
</dbReference>
<reference evidence="4 5" key="1">
    <citation type="submission" date="2019-10" db="EMBL/GenBank/DDBJ databases">
        <title>Bifidobacterium from non-human primates.</title>
        <authorList>
            <person name="Modesto M."/>
        </authorList>
    </citation>
    <scope>NUCLEOTIDE SEQUENCE [LARGE SCALE GENOMIC DNA]</scope>
    <source>
        <strain evidence="4 5">TREC</strain>
    </source>
</reference>
<evidence type="ECO:0000256" key="2">
    <source>
        <dbReference type="ARBA" id="ARBA00022840"/>
    </source>
</evidence>
<sequence length="219" mass="23161">MADAGPKRVTLRDLGHAYAAGDFLFRHLNATLVAGRIHALIGPSGSGKSTLLAILAGWLEPTEGTVEKYGVDVMNWVPQLPLGVAKRSVLDHVALPMLVRGTPRDVANAEARRILGQFGLADVEDHRYGSLSGGEAQRLMLARAAATRCDLLLVDEPTASLDRNSARTVIAHIRGLAGRGSVVVVATHDLELRDACDDVVDLAAAQPVDADVANAEARP</sequence>
<dbReference type="InterPro" id="IPR027417">
    <property type="entry name" value="P-loop_NTPase"/>
</dbReference>
<dbReference type="Pfam" id="PF00005">
    <property type="entry name" value="ABC_tran"/>
    <property type="match status" value="1"/>
</dbReference>
<dbReference type="EMBL" id="WHZY01000003">
    <property type="protein sequence ID" value="NEG77984.1"/>
    <property type="molecule type" value="Genomic_DNA"/>
</dbReference>
<protein>
    <submittedName>
        <fullName evidence="4">ATP-binding cassette domain-containing protein</fullName>
    </submittedName>
</protein>
<comment type="caution">
    <text evidence="4">The sequence shown here is derived from an EMBL/GenBank/DDBJ whole genome shotgun (WGS) entry which is preliminary data.</text>
</comment>
<dbReference type="OrthoDB" id="4425833at2"/>
<dbReference type="GO" id="GO:0022857">
    <property type="term" value="F:transmembrane transporter activity"/>
    <property type="evidence" value="ECO:0007669"/>
    <property type="project" value="TreeGrafter"/>
</dbReference>
<proteinExistence type="predicted"/>